<keyword evidence="1" id="KW-0175">Coiled coil</keyword>
<dbReference type="SUPFAM" id="SSF81901">
    <property type="entry name" value="HCP-like"/>
    <property type="match status" value="1"/>
</dbReference>
<name>A0A0P0F4B5_BACT4</name>
<dbReference type="Proteomes" id="UP001156218">
    <property type="component" value="Chromosome"/>
</dbReference>
<reference evidence="3" key="3">
    <citation type="submission" date="2022-10" db="EMBL/GenBank/DDBJ databases">
        <title>Human gut microbiome strain richness.</title>
        <authorList>
            <person name="Chen-Liaw A."/>
        </authorList>
    </citation>
    <scope>NUCLEOTIDE SEQUENCE</scope>
    <source>
        <strain evidence="3">1001283st1_A3_1001283B150304_161114</strain>
    </source>
</reference>
<dbReference type="Proteomes" id="UP000440614">
    <property type="component" value="Unassembled WGS sequence"/>
</dbReference>
<dbReference type="KEGG" id="btho:Btheta7330_00009"/>
<dbReference type="OMA" id="DCHDCDH"/>
<evidence type="ECO:0000313" key="5">
    <source>
        <dbReference type="Proteomes" id="UP000440614"/>
    </source>
</evidence>
<accession>C6IJJ9</accession>
<dbReference type="EMBL" id="JAQNVG010000018">
    <property type="protein sequence ID" value="MDC2236587.1"/>
    <property type="molecule type" value="Genomic_DNA"/>
</dbReference>
<dbReference type="EMBL" id="WCSY01000002">
    <property type="protein sequence ID" value="KAB4315407.1"/>
    <property type="molecule type" value="Genomic_DNA"/>
</dbReference>
<evidence type="ECO:0000313" key="6">
    <source>
        <dbReference type="Proteomes" id="UP001156218"/>
    </source>
</evidence>
<dbReference type="RefSeq" id="WP_008767376.1">
    <property type="nucleotide sequence ID" value="NZ_BAABXH010000001.1"/>
</dbReference>
<dbReference type="AlphaFoldDB" id="A0A0P0F4B5"/>
<proteinExistence type="predicted"/>
<accession>A0A0P0F4B5</accession>
<reference evidence="2 5" key="1">
    <citation type="journal article" date="2019" name="Nat. Med.">
        <title>A library of human gut bacterial isolates paired with longitudinal multiomics data enables mechanistic microbiome research.</title>
        <authorList>
            <person name="Poyet M."/>
            <person name="Groussin M."/>
            <person name="Gibbons S.M."/>
            <person name="Avila-Pacheco J."/>
            <person name="Jiang X."/>
            <person name="Kearney S.M."/>
            <person name="Perrotta A.R."/>
            <person name="Berdy B."/>
            <person name="Zhao S."/>
            <person name="Lieberman T.D."/>
            <person name="Swanson P.K."/>
            <person name="Smith M."/>
            <person name="Roesemann S."/>
            <person name="Alexander J.E."/>
            <person name="Rich S.A."/>
            <person name="Livny J."/>
            <person name="Vlamakis H."/>
            <person name="Clish C."/>
            <person name="Bullock K."/>
            <person name="Deik A."/>
            <person name="Scott J."/>
            <person name="Pierce K.A."/>
            <person name="Xavier R.J."/>
            <person name="Alm E.J."/>
        </authorList>
    </citation>
    <scope>NUCLEOTIDE SEQUENCE [LARGE SCALE GENOMIC DNA]</scope>
    <source>
        <strain evidence="2 5">BIOML-A188</strain>
    </source>
</reference>
<evidence type="ECO:0000313" key="7">
    <source>
        <dbReference type="Proteomes" id="UP001217776"/>
    </source>
</evidence>
<evidence type="ECO:0008006" key="8">
    <source>
        <dbReference type="Google" id="ProtNLM"/>
    </source>
</evidence>
<evidence type="ECO:0000313" key="2">
    <source>
        <dbReference type="EMBL" id="KAB4315407.1"/>
    </source>
</evidence>
<sequence>MKYLKRSILTLAIAVIPFHSYVNGCGGDYYDYMNYYNLFDQLLLENKGLQPFLLTTDYAFYGEDTNPDAEQQPDENLNAWMTFFKKNNTLQEMDTAQFKTLLYSASYQSLKQPSSPYVIALNKTDAGKQTLTYLQYAKELEPYAQLSENDGWWDMKRAASPSEETYAHYKNKGLELYQHCPYHELKLRYGYQLVRLAHYMRNKNNEAIRMYNLYVKPLKQEHYIYYAALEQTAGALYNIGKLANANYLYSRVFDHSDNRKKIAYSSFRIQSEVDWNEAMTWCKDNREKAAMYALRGYNTFSNELEEVENILEIYPESPYIKLLAIRYINKMERNVLTRYNHSNATDDTSSFMQPSGKVLAEYERGQKVIKAVMNHPKVSDKDFWALYLAHLSFLCKDYQQASALIDSVRTTKPELLKQKSRTQFSLYLAQLKFIGTDEEKTIRQYLQTSNADEDFINEIVGHLYKMQKDYGKAFLTHNRIEDLRQNPDPNIINSLMSNAEKENDQALLTQLYELEGTYFLRMNNFEEAAKWFAKVPPSYSITHYDYDYETEKYIPVEILPNEFNGYSKISPLIFSNGFKRLFSVPADSQLTDTMYEQYPYLNQEHDKATLTAALMQLEKESQMMTEESARAAYMLANYYYNISPTGYYRNIPTYFRDNSYCWSAYGSYGSAVSNRIPDYSKEYNYRDFTQEYMTINNMENALALYEQAATYFTDREWKARALFMASSCTMDLYAQNWWDNWNNILDPDFKRSDEEKKVDSYFYQLAKSYSDTQFFKQAVHECKYFDYYVKNEF</sequence>
<evidence type="ECO:0000313" key="4">
    <source>
        <dbReference type="EMBL" id="UYU65639.1"/>
    </source>
</evidence>
<protein>
    <recommendedName>
        <fullName evidence="8">Tetratricopeptide repeat protein</fullName>
    </recommendedName>
</protein>
<gene>
    <name evidence="2" type="ORF">GAO51_02075</name>
    <name evidence="4" type="ORF">KQP68_18960</name>
    <name evidence="3" type="ORF">PO127_12630</name>
</gene>
<reference evidence="4 6" key="2">
    <citation type="submission" date="2021-06" db="EMBL/GenBank/DDBJ databases">
        <title>Interrogation of the integrated mobile genetic elements in gut-associated Bacteroides with a consensus prediction approach.</title>
        <authorList>
            <person name="Campbell D.E."/>
            <person name="Leigh J.R."/>
            <person name="Kim T."/>
            <person name="England W."/>
            <person name="Whitaker R.J."/>
            <person name="Degnan P.H."/>
        </authorList>
    </citation>
    <scope>NUCLEOTIDE SEQUENCE [LARGE SCALE GENOMIC DNA]</scope>
    <source>
        <strain evidence="4 6">WAL8669</strain>
    </source>
</reference>
<dbReference type="EMBL" id="CP083680">
    <property type="protein sequence ID" value="UYU65639.1"/>
    <property type="molecule type" value="Genomic_DNA"/>
</dbReference>
<dbReference type="GeneID" id="60924292"/>
<evidence type="ECO:0000313" key="3">
    <source>
        <dbReference type="EMBL" id="MDC2236587.1"/>
    </source>
</evidence>
<organism evidence="3 7">
    <name type="scientific">Bacteroides thetaiotaomicron</name>
    <dbReference type="NCBI Taxonomy" id="818"/>
    <lineage>
        <taxon>Bacteria</taxon>
        <taxon>Pseudomonadati</taxon>
        <taxon>Bacteroidota</taxon>
        <taxon>Bacteroidia</taxon>
        <taxon>Bacteroidales</taxon>
        <taxon>Bacteroidaceae</taxon>
        <taxon>Bacteroides</taxon>
    </lineage>
</organism>
<dbReference type="Proteomes" id="UP001217776">
    <property type="component" value="Unassembled WGS sequence"/>
</dbReference>
<evidence type="ECO:0000256" key="1">
    <source>
        <dbReference type="SAM" id="Coils"/>
    </source>
</evidence>
<feature type="coiled-coil region" evidence="1">
    <location>
        <begin position="600"/>
        <end position="627"/>
    </location>
</feature>